<dbReference type="InterPro" id="IPR013833">
    <property type="entry name" value="Cyt_c_oxidase_su3_a-hlx"/>
</dbReference>
<organism evidence="9 10">
    <name type="scientific">Methylobacterium cerastii</name>
    <dbReference type="NCBI Taxonomy" id="932741"/>
    <lineage>
        <taxon>Bacteria</taxon>
        <taxon>Pseudomonadati</taxon>
        <taxon>Pseudomonadota</taxon>
        <taxon>Alphaproteobacteria</taxon>
        <taxon>Hyphomicrobiales</taxon>
        <taxon>Methylobacteriaceae</taxon>
        <taxon>Methylobacterium</taxon>
    </lineage>
</organism>
<protein>
    <submittedName>
        <fullName evidence="9">Cytochrome c oxidase subunit 3</fullName>
    </submittedName>
</protein>
<name>A0ABQ4QN13_9HYPH</name>
<feature type="transmembrane region" description="Helical" evidence="7">
    <location>
        <begin position="198"/>
        <end position="217"/>
    </location>
</feature>
<evidence type="ECO:0000256" key="3">
    <source>
        <dbReference type="ARBA" id="ARBA00022692"/>
    </source>
</evidence>
<keyword evidence="5 7" id="KW-0472">Membrane</keyword>
<dbReference type="RefSeq" id="WP_147764173.1">
    <property type="nucleotide sequence ID" value="NZ_BPQG01000077.1"/>
</dbReference>
<proteinExistence type="inferred from homology"/>
<dbReference type="PANTHER" id="PTHR11403:SF6">
    <property type="entry name" value="NITRIC OXIDE REDUCTASE SUBUNIT E"/>
    <property type="match status" value="1"/>
</dbReference>
<comment type="caution">
    <text evidence="9">The sequence shown here is derived from an EMBL/GenBank/DDBJ whole genome shotgun (WGS) entry which is preliminary data.</text>
</comment>
<accession>A0ABQ4QN13</accession>
<dbReference type="Proteomes" id="UP001055117">
    <property type="component" value="Unassembled WGS sequence"/>
</dbReference>
<evidence type="ECO:0000256" key="7">
    <source>
        <dbReference type="SAM" id="Phobius"/>
    </source>
</evidence>
<dbReference type="PROSITE" id="PS50253">
    <property type="entry name" value="COX3"/>
    <property type="match status" value="1"/>
</dbReference>
<keyword evidence="4 7" id="KW-1133">Transmembrane helix</keyword>
<dbReference type="Gene3D" id="1.20.120.80">
    <property type="entry name" value="Cytochrome c oxidase, subunit III, four-helix bundle"/>
    <property type="match status" value="1"/>
</dbReference>
<keyword evidence="3 6" id="KW-0812">Transmembrane</keyword>
<dbReference type="EMBL" id="BPQG01000077">
    <property type="protein sequence ID" value="GJD46436.1"/>
    <property type="molecule type" value="Genomic_DNA"/>
</dbReference>
<evidence type="ECO:0000256" key="1">
    <source>
        <dbReference type="ARBA" id="ARBA00004141"/>
    </source>
</evidence>
<keyword evidence="10" id="KW-1185">Reference proteome</keyword>
<feature type="domain" description="Heme-copper oxidase subunit III family profile" evidence="8">
    <location>
        <begin position="29"/>
        <end position="219"/>
    </location>
</feature>
<evidence type="ECO:0000256" key="2">
    <source>
        <dbReference type="ARBA" id="ARBA00010581"/>
    </source>
</evidence>
<dbReference type="Pfam" id="PF00510">
    <property type="entry name" value="COX3"/>
    <property type="match status" value="1"/>
</dbReference>
<evidence type="ECO:0000259" key="8">
    <source>
        <dbReference type="PROSITE" id="PS50253"/>
    </source>
</evidence>
<feature type="transmembrane region" description="Helical" evidence="7">
    <location>
        <begin position="67"/>
        <end position="90"/>
    </location>
</feature>
<evidence type="ECO:0000256" key="5">
    <source>
        <dbReference type="ARBA" id="ARBA00023136"/>
    </source>
</evidence>
<gene>
    <name evidence="9" type="primary">ctaE_2</name>
    <name evidence="9" type="ORF">AFCDBAGC_4317</name>
</gene>
<dbReference type="InterPro" id="IPR024791">
    <property type="entry name" value="Cyt_c/ubiquinol_Oxase_su3"/>
</dbReference>
<evidence type="ECO:0000313" key="10">
    <source>
        <dbReference type="Proteomes" id="UP001055117"/>
    </source>
</evidence>
<feature type="transmembrane region" description="Helical" evidence="7">
    <location>
        <begin position="31"/>
        <end position="55"/>
    </location>
</feature>
<reference evidence="9 10" key="1">
    <citation type="journal article" date="2021" name="Front. Microbiol.">
        <title>Comprehensive Comparative Genomics and Phenotyping of Methylobacterium Species.</title>
        <authorList>
            <person name="Alessa O."/>
            <person name="Ogura Y."/>
            <person name="Fujitani Y."/>
            <person name="Takami H."/>
            <person name="Hayashi T."/>
            <person name="Sahin N."/>
            <person name="Tani A."/>
        </authorList>
    </citation>
    <scope>NUCLEOTIDE SEQUENCE [LARGE SCALE GENOMIC DNA]</scope>
    <source>
        <strain evidence="9 10">DSM 23679</strain>
    </source>
</reference>
<evidence type="ECO:0000256" key="4">
    <source>
        <dbReference type="ARBA" id="ARBA00022989"/>
    </source>
</evidence>
<comment type="similarity">
    <text evidence="2 6">Belongs to the cytochrome c oxidase subunit 3 family.</text>
</comment>
<dbReference type="InterPro" id="IPR035973">
    <property type="entry name" value="Cyt_c_oxidase_su3-like_sf"/>
</dbReference>
<comment type="subcellular location">
    <subcellularLocation>
        <location evidence="6">Cell membrane</location>
        <topology evidence="6">Multi-pass membrane protein</topology>
    </subcellularLocation>
    <subcellularLocation>
        <location evidence="1">Membrane</location>
        <topology evidence="1">Multi-pass membrane protein</topology>
    </subcellularLocation>
</comment>
<dbReference type="SUPFAM" id="SSF81452">
    <property type="entry name" value="Cytochrome c oxidase subunit III-like"/>
    <property type="match status" value="1"/>
</dbReference>
<evidence type="ECO:0000313" key="9">
    <source>
        <dbReference type="EMBL" id="GJD46436.1"/>
    </source>
</evidence>
<dbReference type="PANTHER" id="PTHR11403">
    <property type="entry name" value="CYTOCHROME C OXIDASE SUBUNIT III"/>
    <property type="match status" value="1"/>
</dbReference>
<sequence length="219" mass="24883">MSARLADGVGTERAHHFETVAQQRYAATLGIWAWLITELLLFAALFLVALIVRIQHPEATQEAARHLKFWIGAVNTVVLIVSSLTMSMAIEFSRLGWQRAMVRAMLATAALGSLFLVLKGYEYYADYTEHMMPFLGSRPYELAASPASRLFVNLYYVATLLHGLHLLTGISLLLGMTWMASKAGFLSRHQNWIEIYGLYWHFIDLIWIMAFPILYVVNR</sequence>
<evidence type="ECO:0000256" key="6">
    <source>
        <dbReference type="RuleBase" id="RU003376"/>
    </source>
</evidence>
<dbReference type="InterPro" id="IPR000298">
    <property type="entry name" value="Cyt_c_oxidase-like_su3"/>
</dbReference>
<feature type="transmembrane region" description="Helical" evidence="7">
    <location>
        <begin position="154"/>
        <end position="178"/>
    </location>
</feature>
<feature type="transmembrane region" description="Helical" evidence="7">
    <location>
        <begin position="102"/>
        <end position="121"/>
    </location>
</feature>